<dbReference type="Pfam" id="PF00573">
    <property type="entry name" value="Ribosomal_L4"/>
    <property type="match status" value="1"/>
</dbReference>
<evidence type="ECO:0000256" key="2">
    <source>
        <dbReference type="ARBA" id="ARBA00022980"/>
    </source>
</evidence>
<dbReference type="InterPro" id="IPR023574">
    <property type="entry name" value="Ribosomal_uL4_dom_sf"/>
</dbReference>
<dbReference type="Gene3D" id="3.40.1370.10">
    <property type="match status" value="1"/>
</dbReference>
<dbReference type="GO" id="GO:0006412">
    <property type="term" value="P:translation"/>
    <property type="evidence" value="ECO:0007669"/>
    <property type="project" value="InterPro"/>
</dbReference>
<name>A0A1F5G7L2_9BACT</name>
<evidence type="ECO:0000313" key="7">
    <source>
        <dbReference type="EMBL" id="OGD87858.1"/>
    </source>
</evidence>
<evidence type="ECO:0000256" key="4">
    <source>
        <dbReference type="ARBA" id="ARBA00035244"/>
    </source>
</evidence>
<evidence type="ECO:0000256" key="6">
    <source>
        <dbReference type="SAM" id="MobiDB-lite"/>
    </source>
</evidence>
<dbReference type="PANTHER" id="PTHR10746">
    <property type="entry name" value="50S RIBOSOMAL PROTEIN L4"/>
    <property type="match status" value="1"/>
</dbReference>
<evidence type="ECO:0000256" key="5">
    <source>
        <dbReference type="ARBA" id="ARBA00035462"/>
    </source>
</evidence>
<dbReference type="SUPFAM" id="SSF52166">
    <property type="entry name" value="Ribosomal protein L4"/>
    <property type="match status" value="1"/>
</dbReference>
<reference evidence="7 8" key="1">
    <citation type="journal article" date="2016" name="Nat. Commun.">
        <title>Thousands of microbial genomes shed light on interconnected biogeochemical processes in an aquifer system.</title>
        <authorList>
            <person name="Anantharaman K."/>
            <person name="Brown C.T."/>
            <person name="Hug L.A."/>
            <person name="Sharon I."/>
            <person name="Castelle C.J."/>
            <person name="Probst A.J."/>
            <person name="Thomas B.C."/>
            <person name="Singh A."/>
            <person name="Wilkins M.J."/>
            <person name="Karaoz U."/>
            <person name="Brodie E.L."/>
            <person name="Williams K.H."/>
            <person name="Hubbard S.S."/>
            <person name="Banfield J.F."/>
        </authorList>
    </citation>
    <scope>NUCLEOTIDE SEQUENCE [LARGE SCALE GENOMIC DNA]</scope>
</reference>
<protein>
    <recommendedName>
        <fullName evidence="4">Large ribosomal subunit protein uL4</fullName>
    </recommendedName>
    <alternativeName>
        <fullName evidence="5">50S ribosomal protein L4</fullName>
    </alternativeName>
</protein>
<keyword evidence="3" id="KW-0687">Ribonucleoprotein</keyword>
<evidence type="ECO:0000313" key="8">
    <source>
        <dbReference type="Proteomes" id="UP000177369"/>
    </source>
</evidence>
<dbReference type="GO" id="GO:1990904">
    <property type="term" value="C:ribonucleoprotein complex"/>
    <property type="evidence" value="ECO:0007669"/>
    <property type="project" value="UniProtKB-KW"/>
</dbReference>
<dbReference type="EMBL" id="MFBD01000043">
    <property type="protein sequence ID" value="OGD87858.1"/>
    <property type="molecule type" value="Genomic_DNA"/>
</dbReference>
<evidence type="ECO:0000256" key="1">
    <source>
        <dbReference type="ARBA" id="ARBA00010528"/>
    </source>
</evidence>
<proteinExistence type="inferred from homology"/>
<comment type="similarity">
    <text evidence="1">Belongs to the universal ribosomal protein uL4 family.</text>
</comment>
<dbReference type="AlphaFoldDB" id="A0A1F5G7L2"/>
<dbReference type="GO" id="GO:0005840">
    <property type="term" value="C:ribosome"/>
    <property type="evidence" value="ECO:0007669"/>
    <property type="project" value="UniProtKB-KW"/>
</dbReference>
<dbReference type="PANTHER" id="PTHR10746:SF6">
    <property type="entry name" value="LARGE RIBOSOMAL SUBUNIT PROTEIN UL4M"/>
    <property type="match status" value="1"/>
</dbReference>
<keyword evidence="2 7" id="KW-0689">Ribosomal protein</keyword>
<comment type="caution">
    <text evidence="7">The sequence shown here is derived from an EMBL/GenBank/DDBJ whole genome shotgun (WGS) entry which is preliminary data.</text>
</comment>
<dbReference type="Proteomes" id="UP000177369">
    <property type="component" value="Unassembled WGS sequence"/>
</dbReference>
<dbReference type="InterPro" id="IPR013005">
    <property type="entry name" value="Ribosomal_uL4-like"/>
</dbReference>
<feature type="region of interest" description="Disordered" evidence="6">
    <location>
        <begin position="28"/>
        <end position="71"/>
    </location>
</feature>
<dbReference type="NCBIfam" id="TIGR03953">
    <property type="entry name" value="rplD_bact"/>
    <property type="match status" value="1"/>
</dbReference>
<gene>
    <name evidence="7" type="ORF">A3D04_02575</name>
</gene>
<dbReference type="InterPro" id="IPR002136">
    <property type="entry name" value="Ribosomal_uL4"/>
</dbReference>
<evidence type="ECO:0000256" key="3">
    <source>
        <dbReference type="ARBA" id="ARBA00023274"/>
    </source>
</evidence>
<dbReference type="STRING" id="1797714.A3D04_02575"/>
<sequence length="185" mass="20265">MPKEFFGQKVNKSLLKQALHIYFENQSKHTASVKTRGQKRGGGAKPWRQKGTGRARAGSNRSPLWVGGGTTHGPKYRNIQLNLPKKMKHQALISALSSKASSNSIKVISNIEKIDPKTKIIANLLKKIGAKGTNLIVVSEKNPNVKLATNNLQKTSVDTAINLNALGIIKNKNIFFSKEAIEKLS</sequence>
<dbReference type="GO" id="GO:0003735">
    <property type="term" value="F:structural constituent of ribosome"/>
    <property type="evidence" value="ECO:0007669"/>
    <property type="project" value="InterPro"/>
</dbReference>
<organism evidence="7 8">
    <name type="scientific">Candidatus Curtissbacteria bacterium RIFCSPHIGHO2_02_FULL_40_16b</name>
    <dbReference type="NCBI Taxonomy" id="1797714"/>
    <lineage>
        <taxon>Bacteria</taxon>
        <taxon>Candidatus Curtissiibacteriota</taxon>
    </lineage>
</organism>
<accession>A0A1F5G7L2</accession>